<dbReference type="CDD" id="cd07176">
    <property type="entry name" value="terB"/>
    <property type="match status" value="1"/>
</dbReference>
<feature type="compositionally biased region" description="Basic and acidic residues" evidence="1">
    <location>
        <begin position="82"/>
        <end position="94"/>
    </location>
</feature>
<sequence length="789" mass="87610">MKILRIIFLYLVIFVACMFVVVTVMENWSTDEQMLFAFFTPGILVWRLERKRAMKLRQAYEVNSQRSYGLSISEPVSTQPEGIRREQQLTDKGHQRNQGQGWIPKGESITIAGRDIGGMLYVGTPLLLNSRGYREKSRPYIDLALSVARVGADKAGEGMPHWPGYSDITPVCRATYLDWLAGGRSDVSYEPGYLFLYFYGLERRCLQDHPSDAERQDILDEVLRLMSLYPNDGSVQRYLGEFAQFVQVSLSNPSDQKPIFGNPGWDVPLAVMIKVGGCVGLGEPLSADWLLSWFLCHQDRSLRTPATRCPEEFQALFRLGFEKRFPNGLKVTKSRKQLKVIYQAASREFQVELKPMVNGQPVVDISGLRKPIEIAQELADEAMNDLDKFSRYLARNPDGRSSLEALALLPPDLWSLFSSENLEQLMVWASDRVSEGGLVPVVEVLTKLGGTRPDGIGKRQFTDAADALARIGFGMAPDPRFALRGPKFEEPVVLFKLGAAVERLENVTQTYRAALMKLALSTFVAHADGQISEGERKLLKIQVEQAEGLSDAERIRLSANLEWLLVVPSDMALLRRILKEMGADRQADIRAAVVSIAHADSSIHAAEVARIERIYKTLGLDPAMVYSDLHAGNLVDAPVRVRAAQAGQPGEVIPAENVGRLDAARIAAIRSDTALVSSVLGEIFAMDQDVDQDVDADVAEAELLPSPLGGLDPKHAALVREILDREHWPEDAFADLAERHGLMPAGAMETVNEWAFARYDEALLDEYDGYDVAPEIVAALRAELEGELC</sequence>
<gene>
    <name evidence="6" type="ORF">NYP16_09690</name>
</gene>
<dbReference type="RefSeq" id="WP_274943925.1">
    <property type="nucleotide sequence ID" value="NZ_JANWOI010000003.1"/>
</dbReference>
<dbReference type="Proteomes" id="UP001141619">
    <property type="component" value="Unassembled WGS sequence"/>
</dbReference>
<dbReference type="InterPro" id="IPR025266">
    <property type="entry name" value="TerB_N"/>
</dbReference>
<evidence type="ECO:0000313" key="7">
    <source>
        <dbReference type="Proteomes" id="UP001141619"/>
    </source>
</evidence>
<reference evidence="6" key="2">
    <citation type="journal article" date="2023" name="Syst. Appl. Microbiol.">
        <title>Govania unica gen. nov., sp. nov., a rare biosphere bacterium that represents a novel family in the class Alphaproteobacteria.</title>
        <authorList>
            <person name="Vandamme P."/>
            <person name="Peeters C."/>
            <person name="Hettiarachchi A."/>
            <person name="Cnockaert M."/>
            <person name="Carlier A."/>
        </authorList>
    </citation>
    <scope>NUCLEOTIDE SEQUENCE</scope>
    <source>
        <strain evidence="6">LMG 31809</strain>
    </source>
</reference>
<evidence type="ECO:0000259" key="5">
    <source>
        <dbReference type="Pfam" id="PF15615"/>
    </source>
</evidence>
<feature type="region of interest" description="Disordered" evidence="1">
    <location>
        <begin position="75"/>
        <end position="99"/>
    </location>
</feature>
<feature type="transmembrane region" description="Helical" evidence="2">
    <location>
        <begin position="7"/>
        <end position="25"/>
    </location>
</feature>
<evidence type="ECO:0000259" key="3">
    <source>
        <dbReference type="Pfam" id="PF05099"/>
    </source>
</evidence>
<dbReference type="Pfam" id="PF05099">
    <property type="entry name" value="TerB"/>
    <property type="match status" value="1"/>
</dbReference>
<keyword evidence="2" id="KW-0472">Membrane</keyword>
<dbReference type="Pfam" id="PF13208">
    <property type="entry name" value="TerB_N"/>
    <property type="match status" value="1"/>
</dbReference>
<evidence type="ECO:0000259" key="4">
    <source>
        <dbReference type="Pfam" id="PF13208"/>
    </source>
</evidence>
<dbReference type="InterPro" id="IPR007791">
    <property type="entry name" value="DjlA_N"/>
</dbReference>
<dbReference type="InterPro" id="IPR028932">
    <property type="entry name" value="TerB-C"/>
</dbReference>
<dbReference type="Gene3D" id="1.10.3680.10">
    <property type="entry name" value="TerB-like"/>
    <property type="match status" value="1"/>
</dbReference>
<evidence type="ECO:0000313" key="6">
    <source>
        <dbReference type="EMBL" id="MDA5194221.1"/>
    </source>
</evidence>
<evidence type="ECO:0000256" key="2">
    <source>
        <dbReference type="SAM" id="Phobius"/>
    </source>
</evidence>
<keyword evidence="2" id="KW-0812">Transmembrane</keyword>
<dbReference type="EMBL" id="JANWOI010000003">
    <property type="protein sequence ID" value="MDA5194221.1"/>
    <property type="molecule type" value="Genomic_DNA"/>
</dbReference>
<dbReference type="SUPFAM" id="SSF158682">
    <property type="entry name" value="TerB-like"/>
    <property type="match status" value="1"/>
</dbReference>
<accession>A0A9X3Z7J4</accession>
<name>A0A9X3Z7J4_9PROT</name>
<dbReference type="InterPro" id="IPR029024">
    <property type="entry name" value="TerB-like"/>
</dbReference>
<evidence type="ECO:0000256" key="1">
    <source>
        <dbReference type="SAM" id="MobiDB-lite"/>
    </source>
</evidence>
<dbReference type="PROSITE" id="PS51257">
    <property type="entry name" value="PROKAR_LIPOPROTEIN"/>
    <property type="match status" value="1"/>
</dbReference>
<keyword evidence="2" id="KW-1133">Transmembrane helix</keyword>
<dbReference type="Pfam" id="PF15615">
    <property type="entry name" value="TerB_C"/>
    <property type="match status" value="1"/>
</dbReference>
<organism evidence="6 7">
    <name type="scientific">Govanella unica</name>
    <dbReference type="NCBI Taxonomy" id="2975056"/>
    <lineage>
        <taxon>Bacteria</taxon>
        <taxon>Pseudomonadati</taxon>
        <taxon>Pseudomonadota</taxon>
        <taxon>Alphaproteobacteria</taxon>
        <taxon>Emcibacterales</taxon>
        <taxon>Govanellaceae</taxon>
        <taxon>Govanella</taxon>
    </lineage>
</organism>
<keyword evidence="7" id="KW-1185">Reference proteome</keyword>
<protein>
    <submittedName>
        <fullName evidence="6">TerB N-terminal domain-containing protein</fullName>
    </submittedName>
</protein>
<feature type="domain" description="Co-chaperone DjlA N-terminal" evidence="3">
    <location>
        <begin position="518"/>
        <end position="623"/>
    </location>
</feature>
<comment type="caution">
    <text evidence="6">The sequence shown here is derived from an EMBL/GenBank/DDBJ whole genome shotgun (WGS) entry which is preliminary data.</text>
</comment>
<reference evidence="6" key="1">
    <citation type="submission" date="2022-08" db="EMBL/GenBank/DDBJ databases">
        <authorList>
            <person name="Vandamme P."/>
            <person name="Hettiarachchi A."/>
            <person name="Peeters C."/>
            <person name="Cnockaert M."/>
            <person name="Carlier A."/>
        </authorList>
    </citation>
    <scope>NUCLEOTIDE SEQUENCE</scope>
    <source>
        <strain evidence="6">LMG 31809</strain>
    </source>
</reference>
<feature type="domain" description="TerB-C" evidence="5">
    <location>
        <begin position="659"/>
        <end position="780"/>
    </location>
</feature>
<dbReference type="AlphaFoldDB" id="A0A9X3Z7J4"/>
<proteinExistence type="predicted"/>
<feature type="domain" description="TerB N-terminal" evidence="4">
    <location>
        <begin position="104"/>
        <end position="306"/>
    </location>
</feature>